<reference evidence="1 2" key="1">
    <citation type="submission" date="2020-08" db="EMBL/GenBank/DDBJ databases">
        <title>Genome public.</title>
        <authorList>
            <person name="Liu C."/>
            <person name="Sun Q."/>
        </authorList>
    </citation>
    <scope>NUCLEOTIDE SEQUENCE [LARGE SCALE GENOMIC DNA]</scope>
    <source>
        <strain evidence="1 2">BX3</strain>
    </source>
</reference>
<name>A0ABR7MTV9_9FIRM</name>
<dbReference type="EMBL" id="JACRSW010000027">
    <property type="protein sequence ID" value="MBC8557234.1"/>
    <property type="molecule type" value="Genomic_DNA"/>
</dbReference>
<accession>A0ABR7MTV9</accession>
<dbReference type="RefSeq" id="WP_022142177.1">
    <property type="nucleotide sequence ID" value="NZ_JACRSW010000027.1"/>
</dbReference>
<proteinExistence type="predicted"/>
<gene>
    <name evidence="1" type="ORF">H8700_05890</name>
</gene>
<protein>
    <submittedName>
        <fullName evidence="1">Uncharacterized protein</fullName>
    </submittedName>
</protein>
<dbReference type="Proteomes" id="UP000637513">
    <property type="component" value="Unassembled WGS sequence"/>
</dbReference>
<evidence type="ECO:0000313" key="2">
    <source>
        <dbReference type="Proteomes" id="UP000637513"/>
    </source>
</evidence>
<keyword evidence="2" id="KW-1185">Reference proteome</keyword>
<organism evidence="1 2">
    <name type="scientific">Jutongia hominis</name>
    <dbReference type="NCBI Taxonomy" id="2763664"/>
    <lineage>
        <taxon>Bacteria</taxon>
        <taxon>Bacillati</taxon>
        <taxon>Bacillota</taxon>
        <taxon>Clostridia</taxon>
        <taxon>Lachnospirales</taxon>
        <taxon>Lachnospiraceae</taxon>
        <taxon>Jutongia</taxon>
    </lineage>
</organism>
<sequence>MKKTYVKPVVTEEEGVMEGVYMASGCYTTTARIHQRPQTGRGDYRIQVDGKHRATHSNDKQTLYISFNMPVEYVSSGGRLKSGNGSTTLAISYTYHQNPNDNIGLGDLCVKADAGLAISSVSISDGY</sequence>
<comment type="caution">
    <text evidence="1">The sequence shown here is derived from an EMBL/GenBank/DDBJ whole genome shotgun (WGS) entry which is preliminary data.</text>
</comment>
<evidence type="ECO:0000313" key="1">
    <source>
        <dbReference type="EMBL" id="MBC8557234.1"/>
    </source>
</evidence>